<accession>L7CQI1</accession>
<name>L7CQI1_RHOBT</name>
<protein>
    <submittedName>
        <fullName evidence="1">Uncharacterized protein</fullName>
    </submittedName>
</protein>
<sequence>METPDFAARVHWMVPRPREIKSLSGCLDRHDSRVAARTENTIRQ</sequence>
<dbReference type="Proteomes" id="UP000010959">
    <property type="component" value="Unassembled WGS sequence"/>
</dbReference>
<evidence type="ECO:0000313" key="1">
    <source>
        <dbReference type="EMBL" id="ELP35336.1"/>
    </source>
</evidence>
<organism evidence="1 2">
    <name type="scientific">Rhodopirellula baltica SWK14</name>
    <dbReference type="NCBI Taxonomy" id="993516"/>
    <lineage>
        <taxon>Bacteria</taxon>
        <taxon>Pseudomonadati</taxon>
        <taxon>Planctomycetota</taxon>
        <taxon>Planctomycetia</taxon>
        <taxon>Pirellulales</taxon>
        <taxon>Pirellulaceae</taxon>
        <taxon>Rhodopirellula</taxon>
    </lineage>
</organism>
<comment type="caution">
    <text evidence="1">The sequence shown here is derived from an EMBL/GenBank/DDBJ whole genome shotgun (WGS) entry which is preliminary data.</text>
</comment>
<dbReference type="AlphaFoldDB" id="L7CQI1"/>
<gene>
    <name evidence="1" type="ORF">RBSWK_00736</name>
</gene>
<reference evidence="1 2" key="1">
    <citation type="journal article" date="2013" name="Mar. Genomics">
        <title>Expression of sulfatases in Rhodopirellula baltica and the diversity of sulfatases in the genus Rhodopirellula.</title>
        <authorList>
            <person name="Wegner C.E."/>
            <person name="Richter-Heitmann T."/>
            <person name="Klindworth A."/>
            <person name="Klockow C."/>
            <person name="Richter M."/>
            <person name="Achstetter T."/>
            <person name="Glockner F.O."/>
            <person name="Harder J."/>
        </authorList>
    </citation>
    <scope>NUCLEOTIDE SEQUENCE [LARGE SCALE GENOMIC DNA]</scope>
    <source>
        <strain evidence="1 2">SWK14</strain>
    </source>
</reference>
<dbReference type="EMBL" id="AMWG01000016">
    <property type="protein sequence ID" value="ELP35336.1"/>
    <property type="molecule type" value="Genomic_DNA"/>
</dbReference>
<dbReference type="PATRIC" id="fig|993516.3.peg.788"/>
<evidence type="ECO:0000313" key="2">
    <source>
        <dbReference type="Proteomes" id="UP000010959"/>
    </source>
</evidence>
<proteinExistence type="predicted"/>